<dbReference type="GO" id="GO:0016887">
    <property type="term" value="F:ATP hydrolysis activity"/>
    <property type="evidence" value="ECO:0007669"/>
    <property type="project" value="InterPro"/>
</dbReference>
<dbReference type="Pfam" id="PF08352">
    <property type="entry name" value="oligo_HPY"/>
    <property type="match status" value="1"/>
</dbReference>
<dbReference type="SUPFAM" id="SSF52540">
    <property type="entry name" value="P-loop containing nucleoside triphosphate hydrolases"/>
    <property type="match status" value="1"/>
</dbReference>
<dbReference type="PROSITE" id="PS00211">
    <property type="entry name" value="ABC_TRANSPORTER_1"/>
    <property type="match status" value="1"/>
</dbReference>
<evidence type="ECO:0000259" key="4">
    <source>
        <dbReference type="PROSITE" id="PS50893"/>
    </source>
</evidence>
<feature type="domain" description="ABC transporter" evidence="4">
    <location>
        <begin position="21"/>
        <end position="267"/>
    </location>
</feature>
<protein>
    <submittedName>
        <fullName evidence="5">Chitobiose ABC transporter, ATP-binding protein 1</fullName>
    </submittedName>
</protein>
<dbReference type="InterPro" id="IPR013563">
    <property type="entry name" value="Oligopep_ABC_C"/>
</dbReference>
<dbReference type="Gene3D" id="3.40.50.300">
    <property type="entry name" value="P-loop containing nucleotide triphosphate hydrolases"/>
    <property type="match status" value="1"/>
</dbReference>
<dbReference type="GO" id="GO:0015833">
    <property type="term" value="P:peptide transport"/>
    <property type="evidence" value="ECO:0007669"/>
    <property type="project" value="InterPro"/>
</dbReference>
<dbReference type="FunFam" id="3.40.50.300:FF:000016">
    <property type="entry name" value="Oligopeptide ABC transporter ATP-binding component"/>
    <property type="match status" value="1"/>
</dbReference>
<dbReference type="PROSITE" id="PS50893">
    <property type="entry name" value="ABC_TRANSPORTER_2"/>
    <property type="match status" value="1"/>
</dbReference>
<dbReference type="InterPro" id="IPR003593">
    <property type="entry name" value="AAA+_ATPase"/>
</dbReference>
<name>A0A6J4V2X1_9BACT</name>
<evidence type="ECO:0000256" key="2">
    <source>
        <dbReference type="ARBA" id="ARBA00022741"/>
    </source>
</evidence>
<organism evidence="5">
    <name type="scientific">uncultured Thermomicrobiales bacterium</name>
    <dbReference type="NCBI Taxonomy" id="1645740"/>
    <lineage>
        <taxon>Bacteria</taxon>
        <taxon>Pseudomonadati</taxon>
        <taxon>Thermomicrobiota</taxon>
        <taxon>Thermomicrobia</taxon>
        <taxon>Thermomicrobiales</taxon>
        <taxon>environmental samples</taxon>
    </lineage>
</organism>
<keyword evidence="3 5" id="KW-0067">ATP-binding</keyword>
<dbReference type="PANTHER" id="PTHR43067:SF3">
    <property type="entry name" value="MALTOSE ABC TRANSPORTER, ATP-BINDING PROTEIN"/>
    <property type="match status" value="1"/>
</dbReference>
<keyword evidence="1" id="KW-0813">Transport</keyword>
<dbReference type="NCBIfam" id="TIGR01727">
    <property type="entry name" value="oligo_HPY"/>
    <property type="match status" value="1"/>
</dbReference>
<reference evidence="5" key="1">
    <citation type="submission" date="2020-02" db="EMBL/GenBank/DDBJ databases">
        <authorList>
            <person name="Meier V. D."/>
        </authorList>
    </citation>
    <scope>NUCLEOTIDE SEQUENCE</scope>
    <source>
        <strain evidence="5">AVDCRST_MAG33</strain>
    </source>
</reference>
<dbReference type="InterPro" id="IPR017871">
    <property type="entry name" value="ABC_transporter-like_CS"/>
</dbReference>
<accession>A0A6J4V2X1</accession>
<dbReference type="InterPro" id="IPR003439">
    <property type="entry name" value="ABC_transporter-like_ATP-bd"/>
</dbReference>
<keyword evidence="2" id="KW-0547">Nucleotide-binding</keyword>
<evidence type="ECO:0000256" key="3">
    <source>
        <dbReference type="ARBA" id="ARBA00022840"/>
    </source>
</evidence>
<evidence type="ECO:0000256" key="1">
    <source>
        <dbReference type="ARBA" id="ARBA00022448"/>
    </source>
</evidence>
<sequence length="343" mass="37426">MSTTPVKDATLTPNGKPLLSVRDLRVQYMTARAPVRAVDGVSFDIAPGEVLGLAGESGSGKSTVAQALLRILNPPAVIAGGTIDFQGRDILAMSDRELEQFRWQDLSMVFQSAMNALNPVMTVEDQIIDTILSHRAMNETRARKRARELFEIVGIDPSRLHSYPHELSGGMRQRAVIAIALALQPPMMIMDEPTTALDVVVQKEIMQQIEDLKNEMGFSILFITHDLSLLVEVSDRIAIMYAGQIVELAPARELYERPLHPYTQGLLNSFPALTGPKERVTGIPGSPPDMAAPPSGCRFHPRCSKVRGFHARLVPPLTEVEPGHFVACHLYTSPDGPPDGGPG</sequence>
<dbReference type="InterPro" id="IPR027417">
    <property type="entry name" value="P-loop_NTPase"/>
</dbReference>
<dbReference type="CDD" id="cd03257">
    <property type="entry name" value="ABC_NikE_OppD_transporters"/>
    <property type="match status" value="1"/>
</dbReference>
<evidence type="ECO:0000313" key="5">
    <source>
        <dbReference type="EMBL" id="CAA9567946.1"/>
    </source>
</evidence>
<dbReference type="Pfam" id="PF00005">
    <property type="entry name" value="ABC_tran"/>
    <property type="match status" value="1"/>
</dbReference>
<dbReference type="SMART" id="SM00382">
    <property type="entry name" value="AAA"/>
    <property type="match status" value="1"/>
</dbReference>
<gene>
    <name evidence="5" type="ORF">AVDCRST_MAG33-2239</name>
</gene>
<dbReference type="GO" id="GO:0005524">
    <property type="term" value="F:ATP binding"/>
    <property type="evidence" value="ECO:0007669"/>
    <property type="project" value="UniProtKB-KW"/>
</dbReference>
<dbReference type="EMBL" id="CADCWK010000252">
    <property type="protein sequence ID" value="CAA9567946.1"/>
    <property type="molecule type" value="Genomic_DNA"/>
</dbReference>
<dbReference type="PANTHER" id="PTHR43067">
    <property type="entry name" value="OLIGOPEPTIDE/DIPEPTIDE ABC TRANSPORTER, ATPASE SUBUNIT"/>
    <property type="match status" value="1"/>
</dbReference>
<dbReference type="AlphaFoldDB" id="A0A6J4V2X1"/>
<proteinExistence type="predicted"/>